<keyword evidence="5 12" id="KW-0328">Glycosyltransferase</keyword>
<keyword evidence="14" id="KW-1185">Reference proteome</keyword>
<evidence type="ECO:0000256" key="4">
    <source>
        <dbReference type="ARBA" id="ARBA00022502"/>
    </source>
</evidence>
<accession>A0AA38S2F8</accession>
<proteinExistence type="inferred from homology"/>
<evidence type="ECO:0000313" key="13">
    <source>
        <dbReference type="EMBL" id="KAJ9155040.1"/>
    </source>
</evidence>
<evidence type="ECO:0000256" key="3">
    <source>
        <dbReference type="ARBA" id="ARBA00006065"/>
    </source>
</evidence>
<dbReference type="EC" id="2.4.1.-" evidence="12"/>
<keyword evidence="8 12" id="KW-0256">Endoplasmic reticulum</keyword>
<feature type="transmembrane region" description="Helical" evidence="12">
    <location>
        <begin position="382"/>
        <end position="398"/>
    </location>
</feature>
<dbReference type="PANTHER" id="PTHR22760:SF4">
    <property type="entry name" value="GPI MANNOSYLTRANSFERASE 3"/>
    <property type="match status" value="1"/>
</dbReference>
<evidence type="ECO:0000256" key="10">
    <source>
        <dbReference type="ARBA" id="ARBA00023136"/>
    </source>
</evidence>
<evidence type="ECO:0000256" key="6">
    <source>
        <dbReference type="ARBA" id="ARBA00022679"/>
    </source>
</evidence>
<evidence type="ECO:0000256" key="2">
    <source>
        <dbReference type="ARBA" id="ARBA00004687"/>
    </source>
</evidence>
<feature type="transmembrane region" description="Helical" evidence="12">
    <location>
        <begin position="418"/>
        <end position="436"/>
    </location>
</feature>
<dbReference type="GO" id="GO:0005789">
    <property type="term" value="C:endoplasmic reticulum membrane"/>
    <property type="evidence" value="ECO:0007669"/>
    <property type="project" value="UniProtKB-SubCell"/>
</dbReference>
<evidence type="ECO:0000256" key="11">
    <source>
        <dbReference type="ARBA" id="ARBA00024708"/>
    </source>
</evidence>
<dbReference type="AlphaFoldDB" id="A0AA38S2F8"/>
<evidence type="ECO:0000256" key="8">
    <source>
        <dbReference type="ARBA" id="ARBA00022824"/>
    </source>
</evidence>
<dbReference type="GO" id="GO:0006506">
    <property type="term" value="P:GPI anchor biosynthetic process"/>
    <property type="evidence" value="ECO:0007669"/>
    <property type="project" value="UniProtKB-KW"/>
</dbReference>
<evidence type="ECO:0000256" key="12">
    <source>
        <dbReference type="RuleBase" id="RU363075"/>
    </source>
</evidence>
<keyword evidence="6" id="KW-0808">Transferase</keyword>
<evidence type="ECO:0000313" key="14">
    <source>
        <dbReference type="Proteomes" id="UP001174694"/>
    </source>
</evidence>
<keyword evidence="9 12" id="KW-1133">Transmembrane helix</keyword>
<organism evidence="13 14">
    <name type="scientific">Pleurostoma richardsiae</name>
    <dbReference type="NCBI Taxonomy" id="41990"/>
    <lineage>
        <taxon>Eukaryota</taxon>
        <taxon>Fungi</taxon>
        <taxon>Dikarya</taxon>
        <taxon>Ascomycota</taxon>
        <taxon>Pezizomycotina</taxon>
        <taxon>Sordariomycetes</taxon>
        <taxon>Sordariomycetidae</taxon>
        <taxon>Calosphaeriales</taxon>
        <taxon>Pleurostomataceae</taxon>
        <taxon>Pleurostoma</taxon>
    </lineage>
</organism>
<feature type="transmembrane region" description="Helical" evidence="12">
    <location>
        <begin position="261"/>
        <end position="282"/>
    </location>
</feature>
<evidence type="ECO:0000256" key="5">
    <source>
        <dbReference type="ARBA" id="ARBA00022676"/>
    </source>
</evidence>
<gene>
    <name evidence="13" type="ORF">NKR23_g2468</name>
</gene>
<evidence type="ECO:0000256" key="1">
    <source>
        <dbReference type="ARBA" id="ARBA00004477"/>
    </source>
</evidence>
<comment type="similarity">
    <text evidence="3">Belongs to the glycosyltransferase 22 family. PIGB subfamily.</text>
</comment>
<keyword evidence="4" id="KW-0337">GPI-anchor biosynthesis</keyword>
<reference evidence="13" key="1">
    <citation type="submission" date="2022-07" db="EMBL/GenBank/DDBJ databases">
        <title>Fungi with potential for degradation of polypropylene.</title>
        <authorList>
            <person name="Gostincar C."/>
        </authorList>
    </citation>
    <scope>NUCLEOTIDE SEQUENCE</scope>
    <source>
        <strain evidence="13">EXF-13308</strain>
    </source>
</reference>
<dbReference type="EMBL" id="JANBVO010000004">
    <property type="protein sequence ID" value="KAJ9155040.1"/>
    <property type="molecule type" value="Genomic_DNA"/>
</dbReference>
<evidence type="ECO:0000256" key="9">
    <source>
        <dbReference type="ARBA" id="ARBA00022989"/>
    </source>
</evidence>
<comment type="pathway">
    <text evidence="2">Glycolipid biosynthesis; glycosylphosphatidylinositol-anchor biosynthesis.</text>
</comment>
<comment type="function">
    <text evidence="11">Mannosyltransferase involved in glycosylphosphatidylinositol-anchor biosynthesis. Transfers the third mannose to Man2-GlcN-acyl-PI during GPI precursor assembly.</text>
</comment>
<comment type="subcellular location">
    <subcellularLocation>
        <location evidence="1 12">Endoplasmic reticulum membrane</location>
        <topology evidence="1 12">Multi-pass membrane protein</topology>
    </subcellularLocation>
</comment>
<protein>
    <recommendedName>
        <fullName evidence="12">Mannosyltransferase</fullName>
        <ecNumber evidence="12">2.4.1.-</ecNumber>
    </recommendedName>
</protein>
<dbReference type="InterPro" id="IPR005599">
    <property type="entry name" value="GPI_mannosylTrfase"/>
</dbReference>
<dbReference type="Proteomes" id="UP001174694">
    <property type="component" value="Unassembled WGS sequence"/>
</dbReference>
<keyword evidence="7 12" id="KW-0812">Transmembrane</keyword>
<evidence type="ECO:0000256" key="7">
    <source>
        <dbReference type="ARBA" id="ARBA00022692"/>
    </source>
</evidence>
<dbReference type="PANTHER" id="PTHR22760">
    <property type="entry name" value="GLYCOSYLTRANSFERASE"/>
    <property type="match status" value="1"/>
</dbReference>
<feature type="transmembrane region" description="Helical" evidence="12">
    <location>
        <begin position="357"/>
        <end position="375"/>
    </location>
</feature>
<sequence length="653" mass="72722">MTGSAAQSLRREKSSAVDAPLKLHPDVLAAHTRDILTVLLALRFVNALCIRTFFQPDEYFQALEPAWKIAFGPDSGAWLTWEWQYHLRSSLHPALFGVAYMIVDKILELFQAFSPFRAFILSFLPKILQSVFAGLGDFYTWKLAEKIYGQQSRAASAALWLTILNPWQWYCSTRTFSNSIETTLTVAALYYWPWQLAGDASANPSKVLGEKRSMTNLRISLLLAAIAVVLRPTNLLIWLAIVTLSATRMTLDGKSPLSFDVLAVLVRESVICGCAVLALSAVSDRLYFGSWTFPPYHWLHFNLSQDLAVFYGHMPWHYYLSQGIPLLTTTFLPFALLGLYKSSSPSSSELSVSQSNTLRVLSFAVITTVSTLSLISHKEVRFVYPLLPILHVLAAPYFGDFSAASSSPTQSRPLRKPLLALILFVNLILAGYLSLFHQPAPVSVVTFLRTEYERLHPSQLSLHPAGPAPIHYHSAPQSSAALSSPALDPLALSAAAANGTELFALFLTPCHSTPWRSHLIYPTLRARALTCEPPLHTAPRSAERETYLDEADRFYRAAEGGSWGRAFLAEEMWPLLTGGDDDGRHVRGGEVPRYIVGFEGIEGLLEGFFAPDGEGKDMGVQLERVWEGRNGLFNEDWRRRGLLVVWDTGVYHE</sequence>
<name>A0AA38S2F8_9PEZI</name>
<dbReference type="GO" id="GO:0000026">
    <property type="term" value="F:alpha-1,2-mannosyltransferase activity"/>
    <property type="evidence" value="ECO:0007669"/>
    <property type="project" value="TreeGrafter"/>
</dbReference>
<feature type="transmembrane region" description="Helical" evidence="12">
    <location>
        <begin position="318"/>
        <end position="337"/>
    </location>
</feature>
<keyword evidence="10 12" id="KW-0472">Membrane</keyword>
<comment type="caution">
    <text evidence="13">The sequence shown here is derived from an EMBL/GenBank/DDBJ whole genome shotgun (WGS) entry which is preliminary data.</text>
</comment>
<dbReference type="Pfam" id="PF03901">
    <property type="entry name" value="Glyco_transf_22"/>
    <property type="match status" value="1"/>
</dbReference>
<feature type="transmembrane region" description="Helical" evidence="12">
    <location>
        <begin position="221"/>
        <end position="241"/>
    </location>
</feature>